<organism evidence="1 2">
    <name type="scientific">Syncephalis pseudoplumigaleata</name>
    <dbReference type="NCBI Taxonomy" id="1712513"/>
    <lineage>
        <taxon>Eukaryota</taxon>
        <taxon>Fungi</taxon>
        <taxon>Fungi incertae sedis</taxon>
        <taxon>Zoopagomycota</taxon>
        <taxon>Zoopagomycotina</taxon>
        <taxon>Zoopagomycetes</taxon>
        <taxon>Zoopagales</taxon>
        <taxon>Piptocephalidaceae</taxon>
        <taxon>Syncephalis</taxon>
    </lineage>
</organism>
<protein>
    <submittedName>
        <fullName evidence="1">Uncharacterized protein</fullName>
    </submittedName>
</protein>
<evidence type="ECO:0000313" key="1">
    <source>
        <dbReference type="EMBL" id="RKP26619.1"/>
    </source>
</evidence>
<dbReference type="EMBL" id="KZ989376">
    <property type="protein sequence ID" value="RKP26619.1"/>
    <property type="molecule type" value="Genomic_DNA"/>
</dbReference>
<accession>A0A4V1J1X9</accession>
<gene>
    <name evidence="1" type="ORF">SYNPS1DRAFT_27703</name>
</gene>
<proteinExistence type="predicted"/>
<evidence type="ECO:0000313" key="2">
    <source>
        <dbReference type="Proteomes" id="UP000278143"/>
    </source>
</evidence>
<dbReference type="Proteomes" id="UP000278143">
    <property type="component" value="Unassembled WGS sequence"/>
</dbReference>
<sequence length="214" mass="23668">MRFVTFTRAVRIHIRDAEGKHEPLSIGGGIARHKPSRQSADVCNKATKRTSFFRQRRFGGGLYNSLVQMFKRSSVHSTASAAADDDDGFAAWRCNTEHDEIRVQNASNASAGFVANVRRSLTYRASTSHRSSMAGYAALSSARKNASGSSSFLRHSTKPSWSSEDTLIAPYPDDVPMLPTSQKRSDDFVPAAKARAKRRLRRFTFTAPSPFAIH</sequence>
<keyword evidence="2" id="KW-1185">Reference proteome</keyword>
<reference evidence="2" key="1">
    <citation type="journal article" date="2018" name="Nat. Microbiol.">
        <title>Leveraging single-cell genomics to expand the fungal tree of life.</title>
        <authorList>
            <person name="Ahrendt S.R."/>
            <person name="Quandt C.A."/>
            <person name="Ciobanu D."/>
            <person name="Clum A."/>
            <person name="Salamov A."/>
            <person name="Andreopoulos B."/>
            <person name="Cheng J.F."/>
            <person name="Woyke T."/>
            <person name="Pelin A."/>
            <person name="Henrissat B."/>
            <person name="Reynolds N.K."/>
            <person name="Benny G.L."/>
            <person name="Smith M.E."/>
            <person name="James T.Y."/>
            <person name="Grigoriev I.V."/>
        </authorList>
    </citation>
    <scope>NUCLEOTIDE SEQUENCE [LARGE SCALE GENOMIC DNA]</scope>
    <source>
        <strain evidence="2">Benny S71-1</strain>
    </source>
</reference>
<dbReference type="AlphaFoldDB" id="A0A4V1J1X9"/>
<name>A0A4V1J1X9_9FUNG</name>